<name>W4H998_APHAT</name>
<reference evidence="1" key="1">
    <citation type="submission" date="2013-12" db="EMBL/GenBank/DDBJ databases">
        <title>The Genome Sequence of Aphanomyces astaci APO3.</title>
        <authorList>
            <consortium name="The Broad Institute Genomics Platform"/>
            <person name="Russ C."/>
            <person name="Tyler B."/>
            <person name="van West P."/>
            <person name="Dieguez-Uribeondo J."/>
            <person name="Young S.K."/>
            <person name="Zeng Q."/>
            <person name="Gargeya S."/>
            <person name="Fitzgerald M."/>
            <person name="Abouelleil A."/>
            <person name="Alvarado L."/>
            <person name="Chapman S.B."/>
            <person name="Gainer-Dewar J."/>
            <person name="Goldberg J."/>
            <person name="Griggs A."/>
            <person name="Gujja S."/>
            <person name="Hansen M."/>
            <person name="Howarth C."/>
            <person name="Imamovic A."/>
            <person name="Ireland A."/>
            <person name="Larimer J."/>
            <person name="McCowan C."/>
            <person name="Murphy C."/>
            <person name="Pearson M."/>
            <person name="Poon T.W."/>
            <person name="Priest M."/>
            <person name="Roberts A."/>
            <person name="Saif S."/>
            <person name="Shea T."/>
            <person name="Sykes S."/>
            <person name="Wortman J."/>
            <person name="Nusbaum C."/>
            <person name="Birren B."/>
        </authorList>
    </citation>
    <scope>NUCLEOTIDE SEQUENCE [LARGE SCALE GENOMIC DNA]</scope>
    <source>
        <strain evidence="1">APO3</strain>
    </source>
</reference>
<gene>
    <name evidence="1" type="ORF">H257_01170</name>
</gene>
<dbReference type="GeneID" id="20803166"/>
<evidence type="ECO:0000313" key="1">
    <source>
        <dbReference type="EMBL" id="ETV87683.1"/>
    </source>
</evidence>
<dbReference type="AlphaFoldDB" id="W4H998"/>
<proteinExistence type="predicted"/>
<accession>W4H998</accession>
<protein>
    <submittedName>
        <fullName evidence="1">Uncharacterized protein</fullName>
    </submittedName>
</protein>
<organism evidence="1">
    <name type="scientific">Aphanomyces astaci</name>
    <name type="common">Crayfish plague agent</name>
    <dbReference type="NCBI Taxonomy" id="112090"/>
    <lineage>
        <taxon>Eukaryota</taxon>
        <taxon>Sar</taxon>
        <taxon>Stramenopiles</taxon>
        <taxon>Oomycota</taxon>
        <taxon>Saprolegniomycetes</taxon>
        <taxon>Saprolegniales</taxon>
        <taxon>Verrucalvaceae</taxon>
        <taxon>Aphanomyces</taxon>
    </lineage>
</organism>
<sequence>MRQLTTSDWTYPGSTSSPQSFGGVILGTPVFIPHSAIKAIGWPSEAHVIERLLDQVKALGLVPWMYCTYSRQNSAEYDGANTIEPTIRDRHEPQDVLPLNAVPTLLCNHTCL</sequence>
<dbReference type="VEuPathDB" id="FungiDB:H257_01170"/>
<dbReference type="RefSeq" id="XP_009822546.1">
    <property type="nucleotide sequence ID" value="XM_009824244.1"/>
</dbReference>
<dbReference type="EMBL" id="KI913115">
    <property type="protein sequence ID" value="ETV87683.1"/>
    <property type="molecule type" value="Genomic_DNA"/>
</dbReference>